<name>A0A550CBB1_9AGAR</name>
<organism evidence="1 2">
    <name type="scientific">Schizophyllum amplum</name>
    <dbReference type="NCBI Taxonomy" id="97359"/>
    <lineage>
        <taxon>Eukaryota</taxon>
        <taxon>Fungi</taxon>
        <taxon>Dikarya</taxon>
        <taxon>Basidiomycota</taxon>
        <taxon>Agaricomycotina</taxon>
        <taxon>Agaricomycetes</taxon>
        <taxon>Agaricomycetidae</taxon>
        <taxon>Agaricales</taxon>
        <taxon>Schizophyllaceae</taxon>
        <taxon>Schizophyllum</taxon>
    </lineage>
</organism>
<dbReference type="OrthoDB" id="3020295at2759"/>
<gene>
    <name evidence="1" type="ORF">BD626DRAFT_499904</name>
</gene>
<dbReference type="AlphaFoldDB" id="A0A550CBB1"/>
<reference evidence="1 2" key="1">
    <citation type="journal article" date="2019" name="New Phytol.">
        <title>Comparative genomics reveals unique wood-decay strategies and fruiting body development in the Schizophyllaceae.</title>
        <authorList>
            <person name="Almasi E."/>
            <person name="Sahu N."/>
            <person name="Krizsan K."/>
            <person name="Balint B."/>
            <person name="Kovacs G.M."/>
            <person name="Kiss B."/>
            <person name="Cseklye J."/>
            <person name="Drula E."/>
            <person name="Henrissat B."/>
            <person name="Nagy I."/>
            <person name="Chovatia M."/>
            <person name="Adam C."/>
            <person name="LaButti K."/>
            <person name="Lipzen A."/>
            <person name="Riley R."/>
            <person name="Grigoriev I.V."/>
            <person name="Nagy L.G."/>
        </authorList>
    </citation>
    <scope>NUCLEOTIDE SEQUENCE [LARGE SCALE GENOMIC DNA]</scope>
    <source>
        <strain evidence="1 2">NL-1724</strain>
    </source>
</reference>
<dbReference type="EMBL" id="VDMD01000014">
    <property type="protein sequence ID" value="TRM62100.1"/>
    <property type="molecule type" value="Genomic_DNA"/>
</dbReference>
<comment type="caution">
    <text evidence="1">The sequence shown here is derived from an EMBL/GenBank/DDBJ whole genome shotgun (WGS) entry which is preliminary data.</text>
</comment>
<accession>A0A550CBB1</accession>
<sequence length="133" mass="14855">MYAVLLESDGDALVDVCGEVEDLICTLGTESTVWLGLLPRLRKLTVLVVAEGVRGAASNFIRSCALADILRARSVNQPELVKINLWFSEDCYEAVDRNALYELVCLGSECGVRMQYDVFTCEHEELMDTWMTV</sequence>
<protein>
    <submittedName>
        <fullName evidence="1">Uncharacterized protein</fullName>
    </submittedName>
</protein>
<dbReference type="Proteomes" id="UP000320762">
    <property type="component" value="Unassembled WGS sequence"/>
</dbReference>
<evidence type="ECO:0000313" key="1">
    <source>
        <dbReference type="EMBL" id="TRM62100.1"/>
    </source>
</evidence>
<proteinExistence type="predicted"/>
<keyword evidence="2" id="KW-1185">Reference proteome</keyword>
<evidence type="ECO:0000313" key="2">
    <source>
        <dbReference type="Proteomes" id="UP000320762"/>
    </source>
</evidence>